<evidence type="ECO:0000313" key="2">
    <source>
        <dbReference type="EMBL" id="MCU6797879.1"/>
    </source>
</evidence>
<gene>
    <name evidence="2" type="ORF">OB236_37725</name>
</gene>
<comment type="caution">
    <text evidence="2">The sequence shown here is derived from an EMBL/GenBank/DDBJ whole genome shotgun (WGS) entry which is preliminary data.</text>
</comment>
<feature type="compositionally biased region" description="Low complexity" evidence="1">
    <location>
        <begin position="85"/>
        <end position="102"/>
    </location>
</feature>
<dbReference type="EMBL" id="JAOQIO010000124">
    <property type="protein sequence ID" value="MCU6797879.1"/>
    <property type="molecule type" value="Genomic_DNA"/>
</dbReference>
<feature type="region of interest" description="Disordered" evidence="1">
    <location>
        <begin position="84"/>
        <end position="126"/>
    </location>
</feature>
<dbReference type="Proteomes" id="UP001652445">
    <property type="component" value="Unassembled WGS sequence"/>
</dbReference>
<accession>A0ABT2UTB5</accession>
<evidence type="ECO:0000256" key="1">
    <source>
        <dbReference type="SAM" id="MobiDB-lite"/>
    </source>
</evidence>
<dbReference type="RefSeq" id="WP_262688586.1">
    <property type="nucleotide sequence ID" value="NZ_JAOQIO010000124.1"/>
</dbReference>
<reference evidence="2 3" key="1">
    <citation type="submission" date="2022-09" db="EMBL/GenBank/DDBJ databases">
        <authorList>
            <person name="Han X.L."/>
            <person name="Wang Q."/>
            <person name="Lu T."/>
        </authorList>
    </citation>
    <scope>NUCLEOTIDE SEQUENCE [LARGE SCALE GENOMIC DNA]</scope>
    <source>
        <strain evidence="2 3">WQ 127069</strain>
    </source>
</reference>
<keyword evidence="2" id="KW-0167">Capsid protein</keyword>
<sequence length="126" mass="14421">MNQSTGALPEREMLLTILCELKRTSREYTTAVTESNCSAIRQTLTSLLNSTLESQAKVYGYMKQHNMYNASSPVLRQEVEKKFMQHQQAQQEQSQFVQSRLQGRQPYGAPFPNNGNTPSQHQSFMM</sequence>
<evidence type="ECO:0000313" key="3">
    <source>
        <dbReference type="Proteomes" id="UP001652445"/>
    </source>
</evidence>
<keyword evidence="2" id="KW-0946">Virion</keyword>
<dbReference type="Pfam" id="PF07875">
    <property type="entry name" value="Coat_F"/>
    <property type="match status" value="1"/>
</dbReference>
<organism evidence="2 3">
    <name type="scientific">Paenibacillus baimaensis</name>
    <dbReference type="NCBI Taxonomy" id="2982185"/>
    <lineage>
        <taxon>Bacteria</taxon>
        <taxon>Bacillati</taxon>
        <taxon>Bacillota</taxon>
        <taxon>Bacilli</taxon>
        <taxon>Bacillales</taxon>
        <taxon>Paenibacillaceae</taxon>
        <taxon>Paenibacillus</taxon>
    </lineage>
</organism>
<proteinExistence type="predicted"/>
<dbReference type="InterPro" id="IPR012851">
    <property type="entry name" value="Spore_coat_CotF-like"/>
</dbReference>
<protein>
    <submittedName>
        <fullName evidence="2">Spore coat protein</fullName>
    </submittedName>
</protein>
<feature type="compositionally biased region" description="Polar residues" evidence="1">
    <location>
        <begin position="113"/>
        <end position="126"/>
    </location>
</feature>
<name>A0ABT2UTB5_9BACL</name>
<keyword evidence="3" id="KW-1185">Reference proteome</keyword>